<comment type="caution">
    <text evidence="1">The sequence shown here is derived from an EMBL/GenBank/DDBJ whole genome shotgun (WGS) entry which is preliminary data.</text>
</comment>
<evidence type="ECO:0000313" key="2">
    <source>
        <dbReference type="Proteomes" id="UP000729357"/>
    </source>
</evidence>
<proteinExistence type="predicted"/>
<dbReference type="Proteomes" id="UP000729357">
    <property type="component" value="Unassembled WGS sequence"/>
</dbReference>
<protein>
    <submittedName>
        <fullName evidence="1">Uncharacterized protein</fullName>
    </submittedName>
</protein>
<feature type="non-terminal residue" evidence="1">
    <location>
        <position position="1"/>
    </location>
</feature>
<reference evidence="1" key="1">
    <citation type="journal article" date="2021" name="J Fungi (Basel)">
        <title>Virulence traits and population genomics of the black yeast Aureobasidium melanogenum.</title>
        <authorList>
            <person name="Cernosa A."/>
            <person name="Sun X."/>
            <person name="Gostincar C."/>
            <person name="Fang C."/>
            <person name="Gunde-Cimerman N."/>
            <person name="Song Z."/>
        </authorList>
    </citation>
    <scope>NUCLEOTIDE SEQUENCE</scope>
    <source>
        <strain evidence="1">EXF-9298</strain>
    </source>
</reference>
<keyword evidence="2" id="KW-1185">Reference proteome</keyword>
<gene>
    <name evidence="1" type="ORF">KCU98_g8803</name>
</gene>
<dbReference type="EMBL" id="JAHFXS010001134">
    <property type="protein sequence ID" value="KAG9979405.1"/>
    <property type="molecule type" value="Genomic_DNA"/>
</dbReference>
<evidence type="ECO:0000313" key="1">
    <source>
        <dbReference type="EMBL" id="KAG9979405.1"/>
    </source>
</evidence>
<reference evidence="1" key="2">
    <citation type="submission" date="2021-08" db="EMBL/GenBank/DDBJ databases">
        <authorList>
            <person name="Gostincar C."/>
            <person name="Sun X."/>
            <person name="Song Z."/>
            <person name="Gunde-Cimerman N."/>
        </authorList>
    </citation>
    <scope>NUCLEOTIDE SEQUENCE</scope>
    <source>
        <strain evidence="1">EXF-9298</strain>
    </source>
</reference>
<dbReference type="AlphaFoldDB" id="A0A9P8JV30"/>
<accession>A0A9P8JV30</accession>
<sequence length="173" mass="18948">MATSPHNFQTQVRDHSRFWVVTPNYDNFSAITCAPIVLNPAVTMHIGDTGTGKSATIACLQGNLALESQAICRPHRGGDAADDQLRLYRTLLGLNEGNRSGQSQSTTDSEKISHNMRKLFDKDIRRVSAIFLHIKNDVSGRVTGSMQHSFRHAIATAGKGHLNLVLVWMAPGL</sequence>
<organism evidence="1 2">
    <name type="scientific">Aureobasidium melanogenum</name>
    <name type="common">Aureobasidium pullulans var. melanogenum</name>
    <dbReference type="NCBI Taxonomy" id="46634"/>
    <lineage>
        <taxon>Eukaryota</taxon>
        <taxon>Fungi</taxon>
        <taxon>Dikarya</taxon>
        <taxon>Ascomycota</taxon>
        <taxon>Pezizomycotina</taxon>
        <taxon>Dothideomycetes</taxon>
        <taxon>Dothideomycetidae</taxon>
        <taxon>Dothideales</taxon>
        <taxon>Saccotheciaceae</taxon>
        <taxon>Aureobasidium</taxon>
    </lineage>
</organism>
<name>A0A9P8JV30_AURME</name>